<dbReference type="InterPro" id="IPR036782">
    <property type="entry name" value="NE0471-like_N"/>
</dbReference>
<gene>
    <name evidence="1" type="ORF">IEE83_27520</name>
</gene>
<evidence type="ECO:0000313" key="1">
    <source>
        <dbReference type="EMBL" id="MBE9465643.1"/>
    </source>
</evidence>
<protein>
    <recommendedName>
        <fullName evidence="3">DUF2442 domain-containing protein</fullName>
    </recommendedName>
</protein>
<accession>A0ABR9WJF4</accession>
<dbReference type="SUPFAM" id="SSF143880">
    <property type="entry name" value="NE0471 N-terminal domain-like"/>
    <property type="match status" value="1"/>
</dbReference>
<dbReference type="Proteomes" id="UP000634134">
    <property type="component" value="Unassembled WGS sequence"/>
</dbReference>
<sequence>MNPRVRKIISIENFSIKALWSDDQIRLTDFSKFLSEYFEKKDSTYFKILNESTFQKAKTDGRTIYWENIAEMLDTDGKLISAPLDFCPDVLFDESVLTN</sequence>
<comment type="caution">
    <text evidence="1">The sequence shown here is derived from an EMBL/GenBank/DDBJ whole genome shotgun (WGS) entry which is preliminary data.</text>
</comment>
<organism evidence="1 2">
    <name type="scientific">Dyadobacter subterraneus</name>
    <dbReference type="NCBI Taxonomy" id="2773304"/>
    <lineage>
        <taxon>Bacteria</taxon>
        <taxon>Pseudomonadati</taxon>
        <taxon>Bacteroidota</taxon>
        <taxon>Cytophagia</taxon>
        <taxon>Cytophagales</taxon>
        <taxon>Spirosomataceae</taxon>
        <taxon>Dyadobacter</taxon>
    </lineage>
</organism>
<keyword evidence="2" id="KW-1185">Reference proteome</keyword>
<dbReference type="EMBL" id="JACYGY010000002">
    <property type="protein sequence ID" value="MBE9465643.1"/>
    <property type="molecule type" value="Genomic_DNA"/>
</dbReference>
<name>A0ABR9WJF4_9BACT</name>
<reference evidence="2" key="1">
    <citation type="submission" date="2023-07" db="EMBL/GenBank/DDBJ databases">
        <title>Dyadobacter sp. nov 'subterranea' isolated from contaminted grondwater.</title>
        <authorList>
            <person name="Szabo I."/>
            <person name="Al-Omari J."/>
            <person name="Szerdahelyi S.G."/>
            <person name="Rado J."/>
        </authorList>
    </citation>
    <scope>NUCLEOTIDE SEQUENCE [LARGE SCALE GENOMIC DNA]</scope>
    <source>
        <strain evidence="2">UP-52</strain>
    </source>
</reference>
<proteinExistence type="predicted"/>
<evidence type="ECO:0008006" key="3">
    <source>
        <dbReference type="Google" id="ProtNLM"/>
    </source>
</evidence>
<dbReference type="RefSeq" id="WP_194123947.1">
    <property type="nucleotide sequence ID" value="NZ_JACYGY010000002.1"/>
</dbReference>
<evidence type="ECO:0000313" key="2">
    <source>
        <dbReference type="Proteomes" id="UP000634134"/>
    </source>
</evidence>